<comment type="caution">
    <text evidence="18">The sequence shown here is derived from an EMBL/GenBank/DDBJ whole genome shotgun (WGS) entry which is preliminary data.</text>
</comment>
<dbReference type="NCBIfam" id="NF005589">
    <property type="entry name" value="PRK07314.1"/>
    <property type="match status" value="1"/>
</dbReference>
<dbReference type="EC" id="2.3.1.179" evidence="3 14"/>
<comment type="similarity">
    <text evidence="2 14 16">Belongs to the thiolase-like superfamily. Beta-ketoacyl-ACP synthases family.</text>
</comment>
<dbReference type="UniPathway" id="UPA00094"/>
<dbReference type="CDD" id="cd00834">
    <property type="entry name" value="KAS_I_II"/>
    <property type="match status" value="1"/>
</dbReference>
<keyword evidence="7" id="KW-0276">Fatty acid metabolism</keyword>
<dbReference type="Gene3D" id="3.40.47.10">
    <property type="match status" value="2"/>
</dbReference>
<evidence type="ECO:0000256" key="6">
    <source>
        <dbReference type="ARBA" id="ARBA00022679"/>
    </source>
</evidence>
<keyword evidence="10 14" id="KW-0012">Acyltransferase</keyword>
<evidence type="ECO:0000256" key="7">
    <source>
        <dbReference type="ARBA" id="ARBA00022832"/>
    </source>
</evidence>
<evidence type="ECO:0000256" key="12">
    <source>
        <dbReference type="ARBA" id="ARBA00047318"/>
    </source>
</evidence>
<evidence type="ECO:0000256" key="9">
    <source>
        <dbReference type="ARBA" id="ARBA00023160"/>
    </source>
</evidence>
<dbReference type="EMBL" id="SMRT01000002">
    <property type="protein sequence ID" value="TDF99196.1"/>
    <property type="molecule type" value="Genomic_DNA"/>
</dbReference>
<keyword evidence="6 14" id="KW-0808">Transferase</keyword>
<comment type="function">
    <text evidence="11 14">Involved in the type II fatty acid elongation cycle. Catalyzes the elongation of a wide range of acyl-ACP by the addition of two carbons from malonyl-ACP to an acyl acceptor. Can efficiently catalyze the conversion of palmitoleoyl-ACP (cis-hexadec-9-enoyl-ACP) to cis-vaccenoyl-ACP (cis-octadec-11-enoyl-ACP), an essential step in the thermal regulation of fatty acid composition.</text>
</comment>
<evidence type="ECO:0000256" key="11">
    <source>
        <dbReference type="ARBA" id="ARBA00024006"/>
    </source>
</evidence>
<dbReference type="PROSITE" id="PS52004">
    <property type="entry name" value="KS3_2"/>
    <property type="match status" value="1"/>
</dbReference>
<comment type="pathway">
    <text evidence="1 14">Lipid metabolism; fatty acid biosynthesis.</text>
</comment>
<sequence>MKRRVAVTGMGVISPLGSDTDSFWSRLKNGESGISRIRVFDPSPFSTQIAGVVADFEPERYFDARELRHMDRFVQFAAAAGLQALGESGITVTESNAHRVGVSIGTGIGGIGTLLDNHATMLERGPRRISPFMIPMMIANMGSAQLSILIGAKGPNMTPVNACASGNNAIGEAFHAIRAGAADVMIAGGAEAPINELAFGGFCNMKAMSTRNDEPRQASRPFDAARDGFVMSEGAGILVLEEWEHARNRGANILGEIIGYGQSADAYHITAPDPEGKGNALAMQAALDDAGIAPEAVDYINAHATGTPIGDRAEIIGIKRVFGGHAHKLKVSSTKSATGHLFGAAGGLEAVITVKSLQDGIVPPTINYETHDPSCDLDVVPNAAQAADIQTAISNGFGFGGHNAVLVFQKAGFPD</sequence>
<comment type="catalytic activity">
    <reaction evidence="13 14">
        <text>a fatty acyl-[ACP] + malonyl-[ACP] + H(+) = a 3-oxoacyl-[ACP] + holo-[ACP] + CO2</text>
        <dbReference type="Rhea" id="RHEA:22836"/>
        <dbReference type="Rhea" id="RHEA-COMP:9623"/>
        <dbReference type="Rhea" id="RHEA-COMP:9685"/>
        <dbReference type="Rhea" id="RHEA-COMP:9916"/>
        <dbReference type="Rhea" id="RHEA-COMP:14125"/>
        <dbReference type="ChEBI" id="CHEBI:15378"/>
        <dbReference type="ChEBI" id="CHEBI:16526"/>
        <dbReference type="ChEBI" id="CHEBI:64479"/>
        <dbReference type="ChEBI" id="CHEBI:78449"/>
        <dbReference type="ChEBI" id="CHEBI:78776"/>
        <dbReference type="ChEBI" id="CHEBI:138651"/>
    </reaction>
</comment>
<evidence type="ECO:0000256" key="10">
    <source>
        <dbReference type="ARBA" id="ARBA00023315"/>
    </source>
</evidence>
<dbReference type="InterPro" id="IPR014030">
    <property type="entry name" value="Ketoacyl_synth_N"/>
</dbReference>
<dbReference type="NCBIfam" id="NF004970">
    <property type="entry name" value="PRK06333.1"/>
    <property type="match status" value="1"/>
</dbReference>
<reference evidence="18 19" key="1">
    <citation type="submission" date="2019-03" db="EMBL/GenBank/DDBJ databases">
        <title>This is whole genome sequence of Paenibacillus sp MS74 strain.</title>
        <authorList>
            <person name="Trinh H.N."/>
        </authorList>
    </citation>
    <scope>NUCLEOTIDE SEQUENCE [LARGE SCALE GENOMIC DNA]</scope>
    <source>
        <strain evidence="18 19">MS74</strain>
    </source>
</reference>
<evidence type="ECO:0000256" key="4">
    <source>
        <dbReference type="ARBA" id="ARBA00014657"/>
    </source>
</evidence>
<dbReference type="InterPro" id="IPR020841">
    <property type="entry name" value="PKS_Beta-ketoAc_synthase_dom"/>
</dbReference>
<evidence type="ECO:0000256" key="8">
    <source>
        <dbReference type="ARBA" id="ARBA00023098"/>
    </source>
</evidence>
<dbReference type="GO" id="GO:0004315">
    <property type="term" value="F:3-oxoacyl-[acyl-carrier-protein] synthase activity"/>
    <property type="evidence" value="ECO:0007669"/>
    <property type="project" value="UniProtKB-UniRule"/>
</dbReference>
<feature type="active site" description="For beta-ketoacyl synthase activity" evidence="15">
    <location>
        <position position="163"/>
    </location>
</feature>
<evidence type="ECO:0000256" key="13">
    <source>
        <dbReference type="ARBA" id="ARBA00047659"/>
    </source>
</evidence>
<organism evidence="18 19">
    <name type="scientific">Paenibacillus piri</name>
    <dbReference type="NCBI Taxonomy" id="2547395"/>
    <lineage>
        <taxon>Bacteria</taxon>
        <taxon>Bacillati</taxon>
        <taxon>Bacillota</taxon>
        <taxon>Bacilli</taxon>
        <taxon>Bacillales</taxon>
        <taxon>Paenibacillaceae</taxon>
        <taxon>Paenibacillus</taxon>
    </lineage>
</organism>
<name>A0A4R5KU12_9BACL</name>
<keyword evidence="9 14" id="KW-0275">Fatty acid biosynthesis</keyword>
<accession>A0A4R5KU12</accession>
<dbReference type="InterPro" id="IPR018201">
    <property type="entry name" value="Ketoacyl_synth_AS"/>
</dbReference>
<dbReference type="InterPro" id="IPR017568">
    <property type="entry name" value="3-oxoacyl-ACP_synth-2"/>
</dbReference>
<dbReference type="PROSITE" id="PS00606">
    <property type="entry name" value="KS3_1"/>
    <property type="match status" value="1"/>
</dbReference>
<proteinExistence type="inferred from homology"/>
<evidence type="ECO:0000259" key="17">
    <source>
        <dbReference type="PROSITE" id="PS52004"/>
    </source>
</evidence>
<gene>
    <name evidence="18" type="primary">fabF</name>
    <name evidence="18" type="ORF">E1757_04855</name>
</gene>
<dbReference type="OrthoDB" id="9808669at2"/>
<dbReference type="Pfam" id="PF00109">
    <property type="entry name" value="ketoacyl-synt"/>
    <property type="match status" value="1"/>
</dbReference>
<evidence type="ECO:0000313" key="19">
    <source>
        <dbReference type="Proteomes" id="UP000295636"/>
    </source>
</evidence>
<keyword evidence="8" id="KW-0443">Lipid metabolism</keyword>
<evidence type="ECO:0000256" key="5">
    <source>
        <dbReference type="ARBA" id="ARBA00022516"/>
    </source>
</evidence>
<dbReference type="AlphaFoldDB" id="A0A4R5KU12"/>
<evidence type="ECO:0000313" key="18">
    <source>
        <dbReference type="EMBL" id="TDF99196.1"/>
    </source>
</evidence>
<dbReference type="PANTHER" id="PTHR11712">
    <property type="entry name" value="POLYKETIDE SYNTHASE-RELATED"/>
    <property type="match status" value="1"/>
</dbReference>
<dbReference type="InterPro" id="IPR014031">
    <property type="entry name" value="Ketoacyl_synth_C"/>
</dbReference>
<evidence type="ECO:0000256" key="16">
    <source>
        <dbReference type="RuleBase" id="RU003694"/>
    </source>
</evidence>
<dbReference type="InterPro" id="IPR016039">
    <property type="entry name" value="Thiolase-like"/>
</dbReference>
<dbReference type="FunFam" id="3.40.47.10:FF:000009">
    <property type="entry name" value="3-oxoacyl-[acyl-carrier-protein] synthase 2"/>
    <property type="match status" value="1"/>
</dbReference>
<dbReference type="NCBIfam" id="TIGR03150">
    <property type="entry name" value="fabF"/>
    <property type="match status" value="1"/>
</dbReference>
<evidence type="ECO:0000256" key="14">
    <source>
        <dbReference type="PIRNR" id="PIRNR000447"/>
    </source>
</evidence>
<dbReference type="SUPFAM" id="SSF53901">
    <property type="entry name" value="Thiolase-like"/>
    <property type="match status" value="2"/>
</dbReference>
<dbReference type="RefSeq" id="WP_133225734.1">
    <property type="nucleotide sequence ID" value="NZ_SMRT01000002.1"/>
</dbReference>
<comment type="catalytic activity">
    <reaction evidence="12 14">
        <text>(9Z)-hexadecenoyl-[ACP] + malonyl-[ACP] + H(+) = 3-oxo-(11Z)-octadecenoyl-[ACP] + holo-[ACP] + CO2</text>
        <dbReference type="Rhea" id="RHEA:55040"/>
        <dbReference type="Rhea" id="RHEA-COMP:9623"/>
        <dbReference type="Rhea" id="RHEA-COMP:9685"/>
        <dbReference type="Rhea" id="RHEA-COMP:10800"/>
        <dbReference type="Rhea" id="RHEA-COMP:14074"/>
        <dbReference type="ChEBI" id="CHEBI:15378"/>
        <dbReference type="ChEBI" id="CHEBI:16526"/>
        <dbReference type="ChEBI" id="CHEBI:64479"/>
        <dbReference type="ChEBI" id="CHEBI:78449"/>
        <dbReference type="ChEBI" id="CHEBI:83989"/>
        <dbReference type="ChEBI" id="CHEBI:138538"/>
        <dbReference type="EC" id="2.3.1.179"/>
    </reaction>
</comment>
<dbReference type="GO" id="GO:0006633">
    <property type="term" value="P:fatty acid biosynthetic process"/>
    <property type="evidence" value="ECO:0007669"/>
    <property type="project" value="UniProtKB-UniRule"/>
</dbReference>
<feature type="domain" description="Ketosynthase family 3 (KS3)" evidence="17">
    <location>
        <begin position="2"/>
        <end position="410"/>
    </location>
</feature>
<protein>
    <recommendedName>
        <fullName evidence="4 14">3-oxoacyl-[acyl-carrier-protein] synthase 2</fullName>
        <ecNumber evidence="3 14">2.3.1.179</ecNumber>
    </recommendedName>
</protein>
<evidence type="ECO:0000256" key="3">
    <source>
        <dbReference type="ARBA" id="ARBA00012356"/>
    </source>
</evidence>
<evidence type="ECO:0000256" key="2">
    <source>
        <dbReference type="ARBA" id="ARBA00008467"/>
    </source>
</evidence>
<evidence type="ECO:0000256" key="1">
    <source>
        <dbReference type="ARBA" id="ARBA00005194"/>
    </source>
</evidence>
<dbReference type="PIRSF" id="PIRSF000447">
    <property type="entry name" value="KAS_II"/>
    <property type="match status" value="1"/>
</dbReference>
<dbReference type="GO" id="GO:0005829">
    <property type="term" value="C:cytosol"/>
    <property type="evidence" value="ECO:0007669"/>
    <property type="project" value="TreeGrafter"/>
</dbReference>
<dbReference type="InterPro" id="IPR000794">
    <property type="entry name" value="Beta-ketoacyl_synthase"/>
</dbReference>
<dbReference type="SMART" id="SM00825">
    <property type="entry name" value="PKS_KS"/>
    <property type="match status" value="1"/>
</dbReference>
<dbReference type="Proteomes" id="UP000295636">
    <property type="component" value="Unassembled WGS sequence"/>
</dbReference>
<keyword evidence="19" id="KW-1185">Reference proteome</keyword>
<dbReference type="Pfam" id="PF02801">
    <property type="entry name" value="Ketoacyl-synt_C"/>
    <property type="match status" value="1"/>
</dbReference>
<keyword evidence="5 14" id="KW-0444">Lipid biosynthesis</keyword>
<dbReference type="PANTHER" id="PTHR11712:SF336">
    <property type="entry name" value="3-OXOACYL-[ACYL-CARRIER-PROTEIN] SYNTHASE, MITOCHONDRIAL"/>
    <property type="match status" value="1"/>
</dbReference>
<evidence type="ECO:0000256" key="15">
    <source>
        <dbReference type="PIRSR" id="PIRSR000447-1"/>
    </source>
</evidence>